<dbReference type="Pfam" id="PF00288">
    <property type="entry name" value="GHMP_kinases_N"/>
    <property type="match status" value="1"/>
</dbReference>
<feature type="region of interest" description="Disordered" evidence="7">
    <location>
        <begin position="373"/>
        <end position="404"/>
    </location>
</feature>
<evidence type="ECO:0000256" key="1">
    <source>
        <dbReference type="ARBA" id="ARBA00005017"/>
    </source>
</evidence>
<dbReference type="Pfam" id="PF08544">
    <property type="entry name" value="GHMP_kinases_C"/>
    <property type="match status" value="1"/>
</dbReference>
<gene>
    <name evidence="10" type="ORF">GCM10007377_16340</name>
</gene>
<evidence type="ECO:0000256" key="5">
    <source>
        <dbReference type="ARBA" id="ARBA00022777"/>
    </source>
</evidence>
<keyword evidence="11" id="KW-1185">Reference proteome</keyword>
<dbReference type="GO" id="GO:0019287">
    <property type="term" value="P:isopentenyl diphosphate biosynthetic process, mevalonate pathway"/>
    <property type="evidence" value="ECO:0007669"/>
    <property type="project" value="UniProtKB-UniPathway"/>
</dbReference>
<keyword evidence="3" id="KW-0808">Transferase</keyword>
<evidence type="ECO:0000256" key="3">
    <source>
        <dbReference type="ARBA" id="ARBA00022679"/>
    </source>
</evidence>
<accession>A0A8J3AST5</accession>
<dbReference type="Gene3D" id="3.30.70.890">
    <property type="entry name" value="GHMP kinase, C-terminal domain"/>
    <property type="match status" value="1"/>
</dbReference>
<name>A0A8J3AST5_9BIFI</name>
<comment type="caution">
    <text evidence="10">The sequence shown here is derived from an EMBL/GenBank/DDBJ whole genome shotgun (WGS) entry which is preliminary data.</text>
</comment>
<evidence type="ECO:0000313" key="11">
    <source>
        <dbReference type="Proteomes" id="UP000619536"/>
    </source>
</evidence>
<keyword evidence="5 10" id="KW-0418">Kinase</keyword>
<dbReference type="GO" id="GO:0004631">
    <property type="term" value="F:phosphomevalonate kinase activity"/>
    <property type="evidence" value="ECO:0007669"/>
    <property type="project" value="UniProtKB-EC"/>
</dbReference>
<evidence type="ECO:0000259" key="8">
    <source>
        <dbReference type="Pfam" id="PF00288"/>
    </source>
</evidence>
<comment type="pathway">
    <text evidence="1">Isoprenoid biosynthesis; isopentenyl diphosphate biosynthesis via mevalonate pathway; isopentenyl diphosphate from (R)-mevalonate: step 2/3.</text>
</comment>
<dbReference type="EC" id="2.7.4.2" evidence="2"/>
<dbReference type="InterPro" id="IPR036554">
    <property type="entry name" value="GHMP_kinase_C_sf"/>
</dbReference>
<reference evidence="10" key="1">
    <citation type="journal article" date="2014" name="Int. J. Syst. Evol. Microbiol.">
        <title>Complete genome sequence of Corynebacterium casei LMG S-19264T (=DSM 44701T), isolated from a smear-ripened cheese.</title>
        <authorList>
            <consortium name="US DOE Joint Genome Institute (JGI-PGF)"/>
            <person name="Walter F."/>
            <person name="Albersmeier A."/>
            <person name="Kalinowski J."/>
            <person name="Ruckert C."/>
        </authorList>
    </citation>
    <scope>NUCLEOTIDE SEQUENCE</scope>
    <source>
        <strain evidence="10">CCM 8606</strain>
    </source>
</reference>
<dbReference type="GO" id="GO:0005524">
    <property type="term" value="F:ATP binding"/>
    <property type="evidence" value="ECO:0007669"/>
    <property type="project" value="UniProtKB-KW"/>
</dbReference>
<organism evidence="10 11">
    <name type="scientific">Galliscardovia ingluviei</name>
    <dbReference type="NCBI Taxonomy" id="1769422"/>
    <lineage>
        <taxon>Bacteria</taxon>
        <taxon>Bacillati</taxon>
        <taxon>Actinomycetota</taxon>
        <taxon>Actinomycetes</taxon>
        <taxon>Bifidobacteriales</taxon>
        <taxon>Bifidobacteriaceae</taxon>
        <taxon>Galliscardovia</taxon>
    </lineage>
</organism>
<dbReference type="InterPro" id="IPR020568">
    <property type="entry name" value="Ribosomal_Su5_D2-typ_SF"/>
</dbReference>
<dbReference type="AlphaFoldDB" id="A0A8J3AST5"/>
<evidence type="ECO:0000256" key="6">
    <source>
        <dbReference type="ARBA" id="ARBA00022840"/>
    </source>
</evidence>
<evidence type="ECO:0000256" key="4">
    <source>
        <dbReference type="ARBA" id="ARBA00022741"/>
    </source>
</evidence>
<feature type="domain" description="GHMP kinase N-terminal" evidence="8">
    <location>
        <begin position="121"/>
        <end position="192"/>
    </location>
</feature>
<evidence type="ECO:0000256" key="2">
    <source>
        <dbReference type="ARBA" id="ARBA00012958"/>
    </source>
</evidence>
<evidence type="ECO:0000256" key="7">
    <source>
        <dbReference type="SAM" id="MobiDB-lite"/>
    </source>
</evidence>
<dbReference type="InterPro" id="IPR006204">
    <property type="entry name" value="GHMP_kinase_N_dom"/>
</dbReference>
<dbReference type="EMBL" id="BMDH01000007">
    <property type="protein sequence ID" value="GGI15528.1"/>
    <property type="molecule type" value="Genomic_DNA"/>
</dbReference>
<evidence type="ECO:0000259" key="9">
    <source>
        <dbReference type="Pfam" id="PF08544"/>
    </source>
</evidence>
<dbReference type="RefSeq" id="WP_188355797.1">
    <property type="nucleotide sequence ID" value="NZ_BMDH01000007.1"/>
</dbReference>
<keyword evidence="4" id="KW-0547">Nucleotide-binding</keyword>
<reference evidence="10" key="2">
    <citation type="submission" date="2020-09" db="EMBL/GenBank/DDBJ databases">
        <authorList>
            <person name="Sun Q."/>
            <person name="Sedlacek I."/>
        </authorList>
    </citation>
    <scope>NUCLEOTIDE SEQUENCE</scope>
    <source>
        <strain evidence="10">CCM 8606</strain>
    </source>
</reference>
<dbReference type="InterPro" id="IPR035102">
    <property type="entry name" value="Phosphomevalonate_kinase"/>
</dbReference>
<dbReference type="InterPro" id="IPR013750">
    <property type="entry name" value="GHMP_kinase_C_dom"/>
</dbReference>
<dbReference type="NCBIfam" id="TIGR01220">
    <property type="entry name" value="Pmev_kin_Gr_pos"/>
    <property type="match status" value="1"/>
</dbReference>
<protein>
    <recommendedName>
        <fullName evidence="2">phosphomevalonate kinase</fullName>
        <ecNumber evidence="2">2.7.4.2</ecNumber>
    </recommendedName>
</protein>
<dbReference type="PANTHER" id="PTHR31814">
    <property type="match status" value="1"/>
</dbReference>
<proteinExistence type="predicted"/>
<feature type="compositionally biased region" description="Polar residues" evidence="7">
    <location>
        <begin position="373"/>
        <end position="389"/>
    </location>
</feature>
<dbReference type="SUPFAM" id="SSF55060">
    <property type="entry name" value="GHMP Kinase, C-terminal domain"/>
    <property type="match status" value="1"/>
</dbReference>
<dbReference type="UniPathway" id="UPA00057">
    <property type="reaction ID" value="UER00099"/>
</dbReference>
<feature type="domain" description="GHMP kinase C-terminal" evidence="9">
    <location>
        <begin position="322"/>
        <end position="372"/>
    </location>
</feature>
<dbReference type="InterPro" id="IPR014721">
    <property type="entry name" value="Ribsml_uS5_D2-typ_fold_subgr"/>
</dbReference>
<dbReference type="PANTHER" id="PTHR31814:SF2">
    <property type="entry name" value="PHOSPHOMEVALONATE KINASE"/>
    <property type="match status" value="1"/>
</dbReference>
<dbReference type="InterPro" id="IPR005917">
    <property type="entry name" value="Pmev_kinase_bact"/>
</dbReference>
<evidence type="ECO:0000313" key="10">
    <source>
        <dbReference type="EMBL" id="GGI15528.1"/>
    </source>
</evidence>
<dbReference type="Proteomes" id="UP000619536">
    <property type="component" value="Unassembled WGS sequence"/>
</dbReference>
<sequence length="435" mass="45810">MQLASSSAPGKLYLAGEYAVVHAGNPSLVIAVDRYVHVRADSVDNVNDVNNDCNKTVGAGAKQWRIISEQFPDTVALCGRSTTTRRLFPTVYTDALSFAQAAAMVADTYAQHYTQQTITAALTIASRLQSDDGRKLGLGSSAAVCVAVVRAVLQAYGITADALVVYKLAALAHFAMQGNGSLGDIAASSMGGVVYYRSCDRTWLARATGLQSLLDSHAPAQQRLEQLATIDVYAIVQQAWPLLVIEPVRVDPTVHIIVGWTGSPASTKDLVARAARPVEPAAYQAFLEQSAQSVDALRAELEHPQGAGALQDIVAQLRSQLLELAQLRDVPIETPTLAAGINAACAQGMAAKSSGAGGGDCFIALYNSGNANRTDNADSSGKAESTSSAGYVGVSDSLGKPEAQENSRSLEQVYAMWKAQGIVPLDLHVSEVYDA</sequence>
<keyword evidence="6" id="KW-0067">ATP-binding</keyword>
<dbReference type="Gene3D" id="3.30.230.10">
    <property type="match status" value="1"/>
</dbReference>
<dbReference type="PRINTS" id="PR00959">
    <property type="entry name" value="MEVGALKINASE"/>
</dbReference>
<dbReference type="SUPFAM" id="SSF54211">
    <property type="entry name" value="Ribosomal protein S5 domain 2-like"/>
    <property type="match status" value="1"/>
</dbReference>